<dbReference type="Pfam" id="PF11380">
    <property type="entry name" value="Stealth_CR2"/>
    <property type="match status" value="2"/>
</dbReference>
<evidence type="ECO:0000256" key="2">
    <source>
        <dbReference type="ARBA" id="ARBA00022679"/>
    </source>
</evidence>
<protein>
    <recommendedName>
        <fullName evidence="7">Stealth protein CR2 conserved region 2 domain-containing protein</fullName>
    </recommendedName>
</protein>
<evidence type="ECO:0000256" key="1">
    <source>
        <dbReference type="ARBA" id="ARBA00007583"/>
    </source>
</evidence>
<dbReference type="OrthoDB" id="2126793at2759"/>
<evidence type="ECO:0000259" key="4">
    <source>
        <dbReference type="Pfam" id="PF17101"/>
    </source>
</evidence>
<keyword evidence="6" id="KW-1185">Reference proteome</keyword>
<dbReference type="InterPro" id="IPR047141">
    <property type="entry name" value="Stealth"/>
</dbReference>
<accession>A0A1Y2BGR9</accession>
<sequence>MYCKVIKKIFLFYYHTIFFLNNIINCCKINFINNNNLIFINQSKLYNNNNLIKSNNFSENTCSKEKDDLSYILNYKGGIIEPEWQWVKNISIVYTWVDGSDINFQDLKSKYNGGIKNDNNRDRSVDELRYSIRSLEKYMPWHQGTIYIVTCHQIPKWLDVNNPRIKIIDHKTIFPKFLFPTFDSNIIELYLDKIPGITERFIYFNDDLFLNNYIHPSFFFTNKGYIKIYKENKLLQVSMKIFRSNILKKRNMFNNMSYNTRKMIRSYFNKDFQYYYLQHYPNVIYRDLMEPFRQFFKKDLKIFCIDKFRNWEKIHLLYLYFMFVKYSSSNTHILKLYKKFNSISNGSIINYSLVEVPISISTKLVKFGSITDNSKNNKKQFNYINTHPNIRVFNFNDDYSKHYPSLELLEFMMTRFPEPSSFEKKEYIELENQTYKKIMNLPIPNGFIYNKTQNSSNNKNTNLCTEISKTDILEDYIIKKEELQGPKKEISDREKEEIELLLNYKGEKLDNEWEWAKTLSIVYIFENNENTKKIEMNKLKYSLRSIEKYLPWFKGNIYIIINNEDQKEFKWINSNNNIKLINQKYLIPNNNLFNKHIIEMFLDKIPGLSERFIYINNNHYFINYTHPRFFFNKEFFPKYNFEKILSNREVNEIKNSNNSFFSTYKIIFNYFGKHYVNGLQYYKNAPYPLYRDLFGPVRQLYKNFVKNLVNGKYSLNNSILPMYMITTYNIYGTNHPYFPNIIGGYGKAKKSKPIILNPLRKIEFYGFDITSPAISNKTMFLDISFKKEFNSLNVLNNINNCKYEAQKYFNKIISDQKLFFSLKEVEYSNFDCFLKIMNHLYNKKSLFEL</sequence>
<proteinExistence type="inferred from homology"/>
<dbReference type="Proteomes" id="UP000193920">
    <property type="component" value="Unassembled WGS sequence"/>
</dbReference>
<organism evidence="5 6">
    <name type="scientific">Neocallimastix californiae</name>
    <dbReference type="NCBI Taxonomy" id="1754190"/>
    <lineage>
        <taxon>Eukaryota</taxon>
        <taxon>Fungi</taxon>
        <taxon>Fungi incertae sedis</taxon>
        <taxon>Chytridiomycota</taxon>
        <taxon>Chytridiomycota incertae sedis</taxon>
        <taxon>Neocallimastigomycetes</taxon>
        <taxon>Neocallimastigales</taxon>
        <taxon>Neocallimastigaceae</taxon>
        <taxon>Neocallimastix</taxon>
    </lineage>
</organism>
<name>A0A1Y2BGR9_9FUNG</name>
<dbReference type="PANTHER" id="PTHR24045:SF0">
    <property type="entry name" value="N-ACETYLGLUCOSAMINE-1-PHOSPHOTRANSFERASE SUBUNITS ALPHA_BETA"/>
    <property type="match status" value="1"/>
</dbReference>
<dbReference type="AlphaFoldDB" id="A0A1Y2BGR9"/>
<dbReference type="PANTHER" id="PTHR24045">
    <property type="match status" value="1"/>
</dbReference>
<dbReference type="GO" id="GO:0005794">
    <property type="term" value="C:Golgi apparatus"/>
    <property type="evidence" value="ECO:0007669"/>
    <property type="project" value="TreeGrafter"/>
</dbReference>
<dbReference type="InterPro" id="IPR031358">
    <property type="entry name" value="Stealth_CR1"/>
</dbReference>
<evidence type="ECO:0000259" key="3">
    <source>
        <dbReference type="Pfam" id="PF11380"/>
    </source>
</evidence>
<dbReference type="STRING" id="1754190.A0A1Y2BGR9"/>
<dbReference type="GO" id="GO:0016772">
    <property type="term" value="F:transferase activity, transferring phosphorus-containing groups"/>
    <property type="evidence" value="ECO:0007669"/>
    <property type="project" value="InterPro"/>
</dbReference>
<feature type="domain" description="Stealth protein CR2 conserved region 2" evidence="3">
    <location>
        <begin position="535"/>
        <end position="635"/>
    </location>
</feature>
<evidence type="ECO:0000313" key="5">
    <source>
        <dbReference type="EMBL" id="ORY33936.1"/>
    </source>
</evidence>
<dbReference type="EMBL" id="MCOG01000158">
    <property type="protein sequence ID" value="ORY33936.1"/>
    <property type="molecule type" value="Genomic_DNA"/>
</dbReference>
<evidence type="ECO:0000313" key="6">
    <source>
        <dbReference type="Proteomes" id="UP000193920"/>
    </source>
</evidence>
<dbReference type="InterPro" id="IPR021520">
    <property type="entry name" value="Stealth_CR2"/>
</dbReference>
<comment type="caution">
    <text evidence="5">The sequence shown here is derived from an EMBL/GenBank/DDBJ whole genome shotgun (WGS) entry which is preliminary data.</text>
</comment>
<evidence type="ECO:0008006" key="7">
    <source>
        <dbReference type="Google" id="ProtNLM"/>
    </source>
</evidence>
<gene>
    <name evidence="5" type="ORF">LY90DRAFT_673328</name>
</gene>
<dbReference type="Pfam" id="PF17101">
    <property type="entry name" value="Stealth_CR1"/>
    <property type="match status" value="1"/>
</dbReference>
<comment type="similarity">
    <text evidence="1">Belongs to the stealth family.</text>
</comment>
<feature type="domain" description="Stealth protein CR2 conserved region 2" evidence="3">
    <location>
        <begin position="121"/>
        <end position="226"/>
    </location>
</feature>
<feature type="domain" description="Stealth protein CR1 conserved region 1" evidence="4">
    <location>
        <begin position="90"/>
        <end position="114"/>
    </location>
</feature>
<keyword evidence="2" id="KW-0808">Transferase</keyword>
<reference evidence="5 6" key="1">
    <citation type="submission" date="2016-08" db="EMBL/GenBank/DDBJ databases">
        <title>A Parts List for Fungal Cellulosomes Revealed by Comparative Genomics.</title>
        <authorList>
            <consortium name="DOE Joint Genome Institute"/>
            <person name="Haitjema C.H."/>
            <person name="Gilmore S.P."/>
            <person name="Henske J.K."/>
            <person name="Solomon K.V."/>
            <person name="De Groot R."/>
            <person name="Kuo A."/>
            <person name="Mondo S.J."/>
            <person name="Salamov A.A."/>
            <person name="Labutti K."/>
            <person name="Zhao Z."/>
            <person name="Chiniquy J."/>
            <person name="Barry K."/>
            <person name="Brewer H.M."/>
            <person name="Purvine S.O."/>
            <person name="Wright A.T."/>
            <person name="Boxma B."/>
            <person name="Van Alen T."/>
            <person name="Hackstein J.H."/>
            <person name="Baker S.E."/>
            <person name="Grigoriev I.V."/>
            <person name="O'Malley M.A."/>
        </authorList>
    </citation>
    <scope>NUCLEOTIDE SEQUENCE [LARGE SCALE GENOMIC DNA]</scope>
    <source>
        <strain evidence="5 6">G1</strain>
    </source>
</reference>